<dbReference type="AlphaFoldDB" id="M7ZKJ3"/>
<name>M7ZKJ3_TRIUA</name>
<proteinExistence type="predicted"/>
<protein>
    <submittedName>
        <fullName evidence="1">Uncharacterized protein</fullName>
    </submittedName>
</protein>
<dbReference type="EMBL" id="KD107161">
    <property type="protein sequence ID" value="EMS60632.1"/>
    <property type="molecule type" value="Genomic_DNA"/>
</dbReference>
<sequence>MAQQHCCGFSLRFAAKRLHEVATKSVSEPKKTIIQCGGFGDLLNIRLFSMPYELIEFIVNL</sequence>
<organism evidence="1">
    <name type="scientific">Triticum urartu</name>
    <name type="common">Red wild einkorn</name>
    <name type="synonym">Crithodium urartu</name>
    <dbReference type="NCBI Taxonomy" id="4572"/>
    <lineage>
        <taxon>Eukaryota</taxon>
        <taxon>Viridiplantae</taxon>
        <taxon>Streptophyta</taxon>
        <taxon>Embryophyta</taxon>
        <taxon>Tracheophyta</taxon>
        <taxon>Spermatophyta</taxon>
        <taxon>Magnoliopsida</taxon>
        <taxon>Liliopsida</taxon>
        <taxon>Poales</taxon>
        <taxon>Poaceae</taxon>
        <taxon>BOP clade</taxon>
        <taxon>Pooideae</taxon>
        <taxon>Triticodae</taxon>
        <taxon>Triticeae</taxon>
        <taxon>Triticinae</taxon>
        <taxon>Triticum</taxon>
    </lineage>
</organism>
<gene>
    <name evidence="1" type="ORF">TRIUR3_14721</name>
</gene>
<accession>M7ZKJ3</accession>
<evidence type="ECO:0000313" key="1">
    <source>
        <dbReference type="EMBL" id="EMS60632.1"/>
    </source>
</evidence>
<reference evidence="1" key="1">
    <citation type="journal article" date="2013" name="Nature">
        <title>Draft genome of the wheat A-genome progenitor Triticum urartu.</title>
        <authorList>
            <person name="Ling H.Q."/>
            <person name="Zhao S."/>
            <person name="Liu D."/>
            <person name="Wang J."/>
            <person name="Sun H."/>
            <person name="Zhang C."/>
            <person name="Fan H."/>
            <person name="Li D."/>
            <person name="Dong L."/>
            <person name="Tao Y."/>
            <person name="Gao C."/>
            <person name="Wu H."/>
            <person name="Li Y."/>
            <person name="Cui Y."/>
            <person name="Guo X."/>
            <person name="Zheng S."/>
            <person name="Wang B."/>
            <person name="Yu K."/>
            <person name="Liang Q."/>
            <person name="Yang W."/>
            <person name="Lou X."/>
            <person name="Chen J."/>
            <person name="Feng M."/>
            <person name="Jian J."/>
            <person name="Zhang X."/>
            <person name="Luo G."/>
            <person name="Jiang Y."/>
            <person name="Liu J."/>
            <person name="Wang Z."/>
            <person name="Sha Y."/>
            <person name="Zhang B."/>
            <person name="Wu H."/>
            <person name="Tang D."/>
            <person name="Shen Q."/>
            <person name="Xue P."/>
            <person name="Zou S."/>
            <person name="Wang X."/>
            <person name="Liu X."/>
            <person name="Wang F."/>
            <person name="Yang Y."/>
            <person name="An X."/>
            <person name="Dong Z."/>
            <person name="Zhang K."/>
            <person name="Zhang X."/>
            <person name="Luo M.C."/>
            <person name="Dvorak J."/>
            <person name="Tong Y."/>
            <person name="Wang J."/>
            <person name="Yang H."/>
            <person name="Li Z."/>
            <person name="Wang D."/>
            <person name="Zhang A."/>
            <person name="Wang J."/>
        </authorList>
    </citation>
    <scope>NUCLEOTIDE SEQUENCE</scope>
</reference>